<dbReference type="CDD" id="cd13401">
    <property type="entry name" value="Slt70-like"/>
    <property type="match status" value="1"/>
</dbReference>
<evidence type="ECO:0000259" key="4">
    <source>
        <dbReference type="Pfam" id="PF01464"/>
    </source>
</evidence>
<proteinExistence type="inferred from homology"/>
<gene>
    <name evidence="6" type="ORF">RM544_10820</name>
</gene>
<feature type="domain" description="Transglycosylase SLT" evidence="4">
    <location>
        <begin position="490"/>
        <end position="601"/>
    </location>
</feature>
<dbReference type="SUPFAM" id="SSF53955">
    <property type="entry name" value="Lysozyme-like"/>
    <property type="match status" value="1"/>
</dbReference>
<dbReference type="GO" id="GO:0042597">
    <property type="term" value="C:periplasmic space"/>
    <property type="evidence" value="ECO:0007669"/>
    <property type="project" value="InterPro"/>
</dbReference>
<reference evidence="6 7" key="1">
    <citation type="submission" date="2023-09" db="EMBL/GenBank/DDBJ databases">
        <authorList>
            <person name="Rey-Velasco X."/>
        </authorList>
    </citation>
    <scope>NUCLEOTIDE SEQUENCE [LARGE SCALE GENOMIC DNA]</scope>
    <source>
        <strain evidence="6 7">W409</strain>
    </source>
</reference>
<comment type="similarity">
    <text evidence="1">Belongs to the transglycosylase Slt family.</text>
</comment>
<evidence type="ECO:0000313" key="7">
    <source>
        <dbReference type="Proteomes" id="UP001249020"/>
    </source>
</evidence>
<feature type="signal peptide" evidence="3">
    <location>
        <begin position="1"/>
        <end position="25"/>
    </location>
</feature>
<dbReference type="InterPro" id="IPR012289">
    <property type="entry name" value="Lytic_TGlycosylase_superhlx_L"/>
</dbReference>
<dbReference type="InterPro" id="IPR008258">
    <property type="entry name" value="Transglycosylase_SLT_dom_1"/>
</dbReference>
<dbReference type="InterPro" id="IPR008939">
    <property type="entry name" value="Lytic_TGlycosylase_superhlx_U"/>
</dbReference>
<name>A0AAW8R187_9ALTE</name>
<dbReference type="Pfam" id="PF01464">
    <property type="entry name" value="SLT"/>
    <property type="match status" value="1"/>
</dbReference>
<dbReference type="Pfam" id="PF14718">
    <property type="entry name" value="SLT_L"/>
    <property type="match status" value="1"/>
</dbReference>
<organism evidence="6 7">
    <name type="scientific">Brumicola blandensis</name>
    <dbReference type="NCBI Taxonomy" id="3075611"/>
    <lineage>
        <taxon>Bacteria</taxon>
        <taxon>Pseudomonadati</taxon>
        <taxon>Pseudomonadota</taxon>
        <taxon>Gammaproteobacteria</taxon>
        <taxon>Alteromonadales</taxon>
        <taxon>Alteromonadaceae</taxon>
        <taxon>Brumicola</taxon>
    </lineage>
</organism>
<dbReference type="AlphaFoldDB" id="A0AAW8R187"/>
<protein>
    <submittedName>
        <fullName evidence="6">Transglycosylase SLT domain-containing protein</fullName>
    </submittedName>
</protein>
<feature type="domain" description="Lytic transglycosylase superhelical linker" evidence="5">
    <location>
        <begin position="413"/>
        <end position="479"/>
    </location>
</feature>
<dbReference type="RefSeq" id="WP_311361809.1">
    <property type="nucleotide sequence ID" value="NZ_JAVRIE010000004.1"/>
</dbReference>
<evidence type="ECO:0000313" key="6">
    <source>
        <dbReference type="EMBL" id="MDT0583031.1"/>
    </source>
</evidence>
<dbReference type="PANTHER" id="PTHR37423:SF5">
    <property type="entry name" value="SOLUBLE LYTIC MUREIN TRANSGLYCOSYLASE"/>
    <property type="match status" value="1"/>
</dbReference>
<dbReference type="InterPro" id="IPR037061">
    <property type="entry name" value="Lytic_TGlycoase_superhlx_L_sf"/>
</dbReference>
<evidence type="ECO:0000256" key="3">
    <source>
        <dbReference type="SAM" id="SignalP"/>
    </source>
</evidence>
<comment type="caution">
    <text evidence="6">The sequence shown here is derived from an EMBL/GenBank/DDBJ whole genome shotgun (WGS) entry which is preliminary data.</text>
</comment>
<feature type="chain" id="PRO_5043914258" evidence="3">
    <location>
        <begin position="26"/>
        <end position="661"/>
    </location>
</feature>
<evidence type="ECO:0000256" key="2">
    <source>
        <dbReference type="ARBA" id="ARBA00022729"/>
    </source>
</evidence>
<dbReference type="SUPFAM" id="SSF48435">
    <property type="entry name" value="Bacterial muramidases"/>
    <property type="match status" value="1"/>
</dbReference>
<dbReference type="Proteomes" id="UP001249020">
    <property type="component" value="Unassembled WGS sequence"/>
</dbReference>
<evidence type="ECO:0000259" key="5">
    <source>
        <dbReference type="Pfam" id="PF14718"/>
    </source>
</evidence>
<dbReference type="Gene3D" id="1.10.530.10">
    <property type="match status" value="1"/>
</dbReference>
<dbReference type="EMBL" id="JAVRIE010000004">
    <property type="protein sequence ID" value="MDT0583031.1"/>
    <property type="molecule type" value="Genomic_DNA"/>
</dbReference>
<keyword evidence="2 3" id="KW-0732">Signal</keyword>
<dbReference type="InterPro" id="IPR023346">
    <property type="entry name" value="Lysozyme-like_dom_sf"/>
</dbReference>
<dbReference type="Gene3D" id="1.10.1240.20">
    <property type="entry name" value="Lytic transglycosylase, superhelical linker domain"/>
    <property type="match status" value="1"/>
</dbReference>
<evidence type="ECO:0000256" key="1">
    <source>
        <dbReference type="ARBA" id="ARBA00007734"/>
    </source>
</evidence>
<keyword evidence="7" id="KW-1185">Reference proteome</keyword>
<dbReference type="PANTHER" id="PTHR37423">
    <property type="entry name" value="SOLUBLE LYTIC MUREIN TRANSGLYCOSYLASE-RELATED"/>
    <property type="match status" value="1"/>
</dbReference>
<dbReference type="GO" id="GO:0004553">
    <property type="term" value="F:hydrolase activity, hydrolyzing O-glycosyl compounds"/>
    <property type="evidence" value="ECO:0007669"/>
    <property type="project" value="InterPro"/>
</dbReference>
<sequence>MHTHIAYIYPIILIVSILFANVAQADENTNNEAVLAEKRAAFLRIEKQVWNTSDADFADLVVQLGDYPLVPYLIEKKILHGLTTRKAEQVSAFLKEYENTPLERKVLRTWLRYLAKKNRKSLFLESYQYIGDTKLSCRHFRYQLEDGVAIETLYPALKQLWNVGKSQPKDCDPLFKLLKDNNQITPELILARISKAAQGGQHTLIPYLTKLLPSEQQYLGKLWHKVRRDPSSLRRLNAFSEKYPEVETAIISYGLGRLIWRDKSLALRTWKKAEEKFTFSAEHKAHIANRFAISLAIANHEKAEQWLIESESLEQDPEVLRWHLAILLNEQNWSSIINLIEKASPVLTSKNDYRYWLARSYEAMNNGAKAKELYQQLANERHYYGFLASARLGQAVSLQDSPLLIERELLDKVASLPSAKRARELKELGRFHEARLEWRYAQRQLSEQEKLASAVLATEWEWHDQAIFTFSNTGYLDDVNRRFPMAFADVITREAQRYKIDPEWAFAIARRESSFMTDAVSSARAFGLMQVLPSTAKYLEKKRVSERSLMRPEVNAKLGNKYLRYLMDKVDNNTVLATASYNAGWRRVRGWLPENDTMEADLWVETIPFKETRNYVKAVLAYKQIYQNKLYQISDSDTSDRKPGSVFADFVQMQIPSSVAD</sequence>
<dbReference type="Gene3D" id="1.25.20.10">
    <property type="entry name" value="Bacterial muramidases"/>
    <property type="match status" value="1"/>
</dbReference>
<accession>A0AAW8R187</accession>